<evidence type="ECO:0000256" key="6">
    <source>
        <dbReference type="ARBA" id="ARBA00023054"/>
    </source>
</evidence>
<evidence type="ECO:0000256" key="4">
    <source>
        <dbReference type="ARBA" id="ARBA00022692"/>
    </source>
</evidence>
<feature type="non-terminal residue" evidence="10">
    <location>
        <position position="1"/>
    </location>
</feature>
<evidence type="ECO:0000256" key="3">
    <source>
        <dbReference type="ARBA" id="ARBA00022490"/>
    </source>
</evidence>
<keyword evidence="4" id="KW-0812">Transmembrane</keyword>
<keyword evidence="5" id="KW-1133">Transmembrane helix</keyword>
<dbReference type="PANTHER" id="PTHR15352:SF1">
    <property type="entry name" value="KASH5-LIKE COILED-COIL DOMAIN-CONTAINING PROTEIN"/>
    <property type="match status" value="1"/>
</dbReference>
<gene>
    <name evidence="10" type="ORF">L9F63_019262</name>
</gene>
<keyword evidence="11" id="KW-1185">Reference proteome</keyword>
<feature type="coiled-coil region" evidence="8">
    <location>
        <begin position="226"/>
        <end position="253"/>
    </location>
</feature>
<keyword evidence="6 8" id="KW-0175">Coiled coil</keyword>
<evidence type="ECO:0000313" key="11">
    <source>
        <dbReference type="Proteomes" id="UP001233999"/>
    </source>
</evidence>
<evidence type="ECO:0000256" key="7">
    <source>
        <dbReference type="ARBA" id="ARBA00023136"/>
    </source>
</evidence>
<accession>A0AAD7ZWQ8</accession>
<feature type="region of interest" description="Disordered" evidence="9">
    <location>
        <begin position="1"/>
        <end position="35"/>
    </location>
</feature>
<evidence type="ECO:0000313" key="10">
    <source>
        <dbReference type="EMBL" id="KAJ9587213.1"/>
    </source>
</evidence>
<proteinExistence type="predicted"/>
<dbReference type="InterPro" id="IPR008677">
    <property type="entry name" value="MRVI1"/>
</dbReference>
<sequence length="533" mass="59155">EMTPQLKRASSMEYEKVSHPIGSSTPVEQDSTSGQVVLKQRVAKEDSDCNGGIRRCMSESQVLAREGASSYSSGSSETSSSSALVLGLPEAFPSLPDIVLQQLGLSTHVPAKTSDVLSDQDVETKCSALTLAFKTDKLTLASRHDRQQRQRDQAEKNMCTEVHNLKAAVHNLNYLCKDSESIDILSRIQEQVEILQRSTERVSSSAESYGAVQQESRLSKAIDVMMLHLENLKRMYEKAVTELEETRRVLQENNIVVDGNVDAPDVGQPRHKRYNSLVTLVGAVGKRGRRASIAAFARPQGSTDSTKSSTPYITFGDVKSSVRTLPQPRRISVSPAATNLDNLTPGWDRSDRLLRPEAGANNMDNIEELTEARKNNLSLLESRVSQQKTLEENNNSHSDSSVLDRLGYADSDNDALLDDMGDDDLIVETSPNVSVSQVPHSITFREMALDMISRTYDAVMDHILPLNMEHVLIQIRRCATFLLLVAALLCLVSTFIPTSAHSRECNQFQFSWISLEELIRPYVRLRHYGPPPT</sequence>
<feature type="compositionally biased region" description="Polar residues" evidence="9">
    <location>
        <begin position="21"/>
        <end position="35"/>
    </location>
</feature>
<comment type="caution">
    <text evidence="10">The sequence shown here is derived from an EMBL/GenBank/DDBJ whole genome shotgun (WGS) entry which is preliminary data.</text>
</comment>
<comment type="subcellular location">
    <subcellularLocation>
        <location evidence="2">Cytoplasm</location>
    </subcellularLocation>
    <subcellularLocation>
        <location evidence="1">Membrane</location>
        <topology evidence="1">Single-pass membrane protein</topology>
    </subcellularLocation>
</comment>
<evidence type="ECO:0000256" key="5">
    <source>
        <dbReference type="ARBA" id="ARBA00022989"/>
    </source>
</evidence>
<protein>
    <recommendedName>
        <fullName evidence="12">Lymphoid-restricted membrane protein</fullName>
    </recommendedName>
</protein>
<evidence type="ECO:0000256" key="8">
    <source>
        <dbReference type="SAM" id="Coils"/>
    </source>
</evidence>
<name>A0AAD7ZWQ8_DIPPU</name>
<dbReference type="PANTHER" id="PTHR15352">
    <property type="entry name" value="LYMPHOID-RESTRICTED MEMBRANE PROTEIN, JAW1"/>
    <property type="match status" value="1"/>
</dbReference>
<keyword evidence="3" id="KW-0963">Cytoplasm</keyword>
<reference evidence="10" key="2">
    <citation type="submission" date="2023-05" db="EMBL/GenBank/DDBJ databases">
        <authorList>
            <person name="Fouks B."/>
        </authorList>
    </citation>
    <scope>NUCLEOTIDE SEQUENCE</scope>
    <source>
        <strain evidence="10">Stay&amp;Tobe</strain>
        <tissue evidence="10">Testes</tissue>
    </source>
</reference>
<evidence type="ECO:0000256" key="1">
    <source>
        <dbReference type="ARBA" id="ARBA00004167"/>
    </source>
</evidence>
<evidence type="ECO:0008006" key="12">
    <source>
        <dbReference type="Google" id="ProtNLM"/>
    </source>
</evidence>
<dbReference type="Proteomes" id="UP001233999">
    <property type="component" value="Unassembled WGS sequence"/>
</dbReference>
<dbReference type="GO" id="GO:0005737">
    <property type="term" value="C:cytoplasm"/>
    <property type="evidence" value="ECO:0007669"/>
    <property type="project" value="UniProtKB-SubCell"/>
</dbReference>
<dbReference type="EMBL" id="JASPKZ010006467">
    <property type="protein sequence ID" value="KAJ9587213.1"/>
    <property type="molecule type" value="Genomic_DNA"/>
</dbReference>
<dbReference type="AlphaFoldDB" id="A0AAD7ZWQ8"/>
<keyword evidence="7" id="KW-0472">Membrane</keyword>
<organism evidence="10 11">
    <name type="scientific">Diploptera punctata</name>
    <name type="common">Pacific beetle cockroach</name>
    <dbReference type="NCBI Taxonomy" id="6984"/>
    <lineage>
        <taxon>Eukaryota</taxon>
        <taxon>Metazoa</taxon>
        <taxon>Ecdysozoa</taxon>
        <taxon>Arthropoda</taxon>
        <taxon>Hexapoda</taxon>
        <taxon>Insecta</taxon>
        <taxon>Pterygota</taxon>
        <taxon>Neoptera</taxon>
        <taxon>Polyneoptera</taxon>
        <taxon>Dictyoptera</taxon>
        <taxon>Blattodea</taxon>
        <taxon>Blaberoidea</taxon>
        <taxon>Blaberidae</taxon>
        <taxon>Diplopterinae</taxon>
        <taxon>Diploptera</taxon>
    </lineage>
</organism>
<dbReference type="Pfam" id="PF05781">
    <property type="entry name" value="MRVI1"/>
    <property type="match status" value="1"/>
</dbReference>
<evidence type="ECO:0000256" key="2">
    <source>
        <dbReference type="ARBA" id="ARBA00004496"/>
    </source>
</evidence>
<dbReference type="GO" id="GO:0016020">
    <property type="term" value="C:membrane"/>
    <property type="evidence" value="ECO:0007669"/>
    <property type="project" value="UniProtKB-SubCell"/>
</dbReference>
<reference evidence="10" key="1">
    <citation type="journal article" date="2023" name="IScience">
        <title>Live-bearing cockroach genome reveals convergent evolutionary mechanisms linked to viviparity in insects and beyond.</title>
        <authorList>
            <person name="Fouks B."/>
            <person name="Harrison M.C."/>
            <person name="Mikhailova A.A."/>
            <person name="Marchal E."/>
            <person name="English S."/>
            <person name="Carruthers M."/>
            <person name="Jennings E.C."/>
            <person name="Chiamaka E.L."/>
            <person name="Frigard R.A."/>
            <person name="Pippel M."/>
            <person name="Attardo G.M."/>
            <person name="Benoit J.B."/>
            <person name="Bornberg-Bauer E."/>
            <person name="Tobe S.S."/>
        </authorList>
    </citation>
    <scope>NUCLEOTIDE SEQUENCE</scope>
    <source>
        <strain evidence="10">Stay&amp;Tobe</strain>
    </source>
</reference>
<evidence type="ECO:0000256" key="9">
    <source>
        <dbReference type="SAM" id="MobiDB-lite"/>
    </source>
</evidence>